<dbReference type="SUPFAM" id="SSF52777">
    <property type="entry name" value="CoA-dependent acyltransferases"/>
    <property type="match status" value="1"/>
</dbReference>
<dbReference type="PROSITE" id="PS51826">
    <property type="entry name" value="PSBD"/>
    <property type="match status" value="1"/>
</dbReference>
<reference evidence="6 7" key="1">
    <citation type="submission" date="2024-03" db="EMBL/GenBank/DDBJ databases">
        <title>Novel species of the genus Variovorax.</title>
        <authorList>
            <person name="Liu Q."/>
            <person name="Xin Y.-H."/>
        </authorList>
    </citation>
    <scope>NUCLEOTIDE SEQUENCE [LARGE SCALE GENOMIC DNA]</scope>
    <source>
        <strain evidence="6 7">KACC 18899</strain>
    </source>
</reference>
<keyword evidence="4 6" id="KW-0012">Acyltransferase</keyword>
<evidence type="ECO:0000259" key="5">
    <source>
        <dbReference type="PROSITE" id="PS51826"/>
    </source>
</evidence>
<dbReference type="EC" id="2.3.1.-" evidence="4"/>
<dbReference type="Pfam" id="PF02817">
    <property type="entry name" value="E3_binding"/>
    <property type="match status" value="1"/>
</dbReference>
<dbReference type="RefSeq" id="WP_340356114.1">
    <property type="nucleotide sequence ID" value="NZ_JBBKZU010000002.1"/>
</dbReference>
<dbReference type="InterPro" id="IPR004167">
    <property type="entry name" value="PSBD"/>
</dbReference>
<dbReference type="Gene3D" id="4.10.320.10">
    <property type="entry name" value="E3-binding domain"/>
    <property type="match status" value="1"/>
</dbReference>
<dbReference type="InterPro" id="IPR000089">
    <property type="entry name" value="Biotin_lipoyl"/>
</dbReference>
<evidence type="ECO:0000313" key="6">
    <source>
        <dbReference type="EMBL" id="MEJ8810805.1"/>
    </source>
</evidence>
<evidence type="ECO:0000313" key="7">
    <source>
        <dbReference type="Proteomes" id="UP001365846"/>
    </source>
</evidence>
<dbReference type="EMBL" id="JBBKZU010000002">
    <property type="protein sequence ID" value="MEJ8810805.1"/>
    <property type="molecule type" value="Genomic_DNA"/>
</dbReference>
<keyword evidence="3 4" id="KW-0450">Lipoyl</keyword>
<comment type="cofactor">
    <cofactor evidence="1 4">
        <name>(R)-lipoate</name>
        <dbReference type="ChEBI" id="CHEBI:83088"/>
    </cofactor>
</comment>
<evidence type="ECO:0000256" key="3">
    <source>
        <dbReference type="ARBA" id="ARBA00022823"/>
    </source>
</evidence>
<dbReference type="SUPFAM" id="SSF47005">
    <property type="entry name" value="Peripheral subunit-binding domain of 2-oxo acid dehydrogenase complex"/>
    <property type="match status" value="1"/>
</dbReference>
<keyword evidence="4 6" id="KW-0808">Transferase</keyword>
<dbReference type="GO" id="GO:0016746">
    <property type="term" value="F:acyltransferase activity"/>
    <property type="evidence" value="ECO:0007669"/>
    <property type="project" value="UniProtKB-KW"/>
</dbReference>
<dbReference type="Gene3D" id="3.30.559.10">
    <property type="entry name" value="Chloramphenicol acetyltransferase-like domain"/>
    <property type="match status" value="1"/>
</dbReference>
<dbReference type="Pfam" id="PF00364">
    <property type="entry name" value="Biotin_lipoyl"/>
    <property type="match status" value="1"/>
</dbReference>
<keyword evidence="7" id="KW-1185">Reference proteome</keyword>
<dbReference type="Gene3D" id="2.40.50.100">
    <property type="match status" value="1"/>
</dbReference>
<sequence>MPALGADMEMGRLVQWCVPAGAHVRPGDVVAVVETQKGAIDVEIFLDGVLEDLVPLGTELPVGAVLAHVRGQDEAPGAAAKAPAPPATRVRASPAARRRAQELGVDLAALAGSGPDGVIELADVERAPQLRPPQAAPREAAGFDPAQMRAAIATAMGRSKREIPHYYLTQAIDFGASQQWLTAYNEERAPAERLLAAVLLLKATALALREVPALNGFWRDGAAQLAQSVHAGWAISLRGGGLVAPALHDADRASLPVLMEALRDLVQRARSGHLRSSELSDPTVTVTSLGERGADSVLGVIYPPQLALVGFGRIAMRPWVADGQLVVRPVLQASLAADHRASDGHLGARFLDRLDAALQDPAALARSNP</sequence>
<organism evidence="6 7">
    <name type="scientific">Variovorax ureilyticus</name>
    <dbReference type="NCBI Taxonomy" id="1836198"/>
    <lineage>
        <taxon>Bacteria</taxon>
        <taxon>Pseudomonadati</taxon>
        <taxon>Pseudomonadota</taxon>
        <taxon>Betaproteobacteria</taxon>
        <taxon>Burkholderiales</taxon>
        <taxon>Comamonadaceae</taxon>
        <taxon>Variovorax</taxon>
    </lineage>
</organism>
<dbReference type="PROSITE" id="PS00189">
    <property type="entry name" value="LIPOYL"/>
    <property type="match status" value="1"/>
</dbReference>
<evidence type="ECO:0000256" key="1">
    <source>
        <dbReference type="ARBA" id="ARBA00001938"/>
    </source>
</evidence>
<dbReference type="InterPro" id="IPR023213">
    <property type="entry name" value="CAT-like_dom_sf"/>
</dbReference>
<dbReference type="CDD" id="cd06849">
    <property type="entry name" value="lipoyl_domain"/>
    <property type="match status" value="1"/>
</dbReference>
<gene>
    <name evidence="6" type="ORF">WKW77_06975</name>
</gene>
<accession>A0ABU8VB79</accession>
<dbReference type="InterPro" id="IPR045257">
    <property type="entry name" value="E2/Pdx1"/>
</dbReference>
<feature type="domain" description="Peripheral subunit-binding (PSBD)" evidence="5">
    <location>
        <begin position="91"/>
        <end position="128"/>
    </location>
</feature>
<comment type="caution">
    <text evidence="6">The sequence shown here is derived from an EMBL/GenBank/DDBJ whole genome shotgun (WGS) entry which is preliminary data.</text>
</comment>
<evidence type="ECO:0000256" key="4">
    <source>
        <dbReference type="RuleBase" id="RU003423"/>
    </source>
</evidence>
<proteinExistence type="inferred from homology"/>
<dbReference type="SUPFAM" id="SSF51230">
    <property type="entry name" value="Single hybrid motif"/>
    <property type="match status" value="1"/>
</dbReference>
<dbReference type="InterPro" id="IPR036625">
    <property type="entry name" value="E3-bd_dom_sf"/>
</dbReference>
<dbReference type="PANTHER" id="PTHR23151:SF90">
    <property type="entry name" value="DIHYDROLIPOYLLYSINE-RESIDUE ACETYLTRANSFERASE COMPONENT OF PYRUVATE DEHYDROGENASE COMPLEX, MITOCHONDRIAL-RELATED"/>
    <property type="match status" value="1"/>
</dbReference>
<name>A0ABU8VB79_9BURK</name>
<dbReference type="InterPro" id="IPR001078">
    <property type="entry name" value="2-oxoacid_DH_actylTfrase"/>
</dbReference>
<protein>
    <recommendedName>
        <fullName evidence="4">Dihydrolipoamide acetyltransferase component of pyruvate dehydrogenase complex</fullName>
        <ecNumber evidence="4">2.3.1.-</ecNumber>
    </recommendedName>
</protein>
<dbReference type="PANTHER" id="PTHR23151">
    <property type="entry name" value="DIHYDROLIPOAMIDE ACETYL/SUCCINYL-TRANSFERASE-RELATED"/>
    <property type="match status" value="1"/>
</dbReference>
<comment type="similarity">
    <text evidence="2 4">Belongs to the 2-oxoacid dehydrogenase family.</text>
</comment>
<dbReference type="InterPro" id="IPR003016">
    <property type="entry name" value="2-oxoA_DH_lipoyl-BS"/>
</dbReference>
<evidence type="ECO:0000256" key="2">
    <source>
        <dbReference type="ARBA" id="ARBA00007317"/>
    </source>
</evidence>
<dbReference type="Pfam" id="PF00198">
    <property type="entry name" value="2-oxoacid_dh"/>
    <property type="match status" value="1"/>
</dbReference>
<dbReference type="Proteomes" id="UP001365846">
    <property type="component" value="Unassembled WGS sequence"/>
</dbReference>
<dbReference type="InterPro" id="IPR011053">
    <property type="entry name" value="Single_hybrid_motif"/>
</dbReference>